<accession>A0A7W8DEW3</accession>
<feature type="signal peptide" evidence="3">
    <location>
        <begin position="1"/>
        <end position="26"/>
    </location>
</feature>
<dbReference type="PANTHER" id="PTHR35603:SF2">
    <property type="entry name" value="OUTER MEMBRANE LIPOPROTEIN"/>
    <property type="match status" value="1"/>
</dbReference>
<proteinExistence type="predicted"/>
<feature type="chain" id="PRO_5030693061" evidence="3">
    <location>
        <begin position="27"/>
        <end position="198"/>
    </location>
</feature>
<dbReference type="GO" id="GO:0019867">
    <property type="term" value="C:outer membrane"/>
    <property type="evidence" value="ECO:0007669"/>
    <property type="project" value="InterPro"/>
</dbReference>
<name>A0A7W8DEW3_9GAMM</name>
<comment type="caution">
    <text evidence="5">The sequence shown here is derived from an EMBL/GenBank/DDBJ whole genome shotgun (WGS) entry which is preliminary data.</text>
</comment>
<evidence type="ECO:0000256" key="2">
    <source>
        <dbReference type="ARBA" id="ARBA00023136"/>
    </source>
</evidence>
<evidence type="ECO:0000256" key="1">
    <source>
        <dbReference type="ARBA" id="ARBA00004370"/>
    </source>
</evidence>
<dbReference type="Proteomes" id="UP000519004">
    <property type="component" value="Unassembled WGS sequence"/>
</dbReference>
<keyword evidence="6" id="KW-1185">Reference proteome</keyword>
<dbReference type="AlphaFoldDB" id="A0A7W8DEW3"/>
<keyword evidence="3" id="KW-0732">Signal</keyword>
<protein>
    <submittedName>
        <fullName evidence="5">Uncharacterized protein YcfJ</fullName>
    </submittedName>
</protein>
<organism evidence="5 6">
    <name type="scientific">Rehaibacterium terrae</name>
    <dbReference type="NCBI Taxonomy" id="1341696"/>
    <lineage>
        <taxon>Bacteria</taxon>
        <taxon>Pseudomonadati</taxon>
        <taxon>Pseudomonadota</taxon>
        <taxon>Gammaproteobacteria</taxon>
        <taxon>Lysobacterales</taxon>
        <taxon>Lysobacteraceae</taxon>
        <taxon>Rehaibacterium</taxon>
    </lineage>
</organism>
<sequence>MNRSLSRSVLAVAAIAIAAVAGTAAAGPRDRHYYDEYGAVYDWAKVVDVAPIIAESSRPVYREQCWDEPVRERYVYEDYRRPRSSAGPVLGAIVGGVVGNQFGSGSGKVAMTAAGAALGHAIARDSQRYDDRHAYARYPSHERVVYAERCRTVTDYVRDERVMGYDVTYRYQGQTYRTRTDYHPGDRIRVRVDVTPVH</sequence>
<dbReference type="PANTHER" id="PTHR35603">
    <property type="match status" value="1"/>
</dbReference>
<evidence type="ECO:0000313" key="6">
    <source>
        <dbReference type="Proteomes" id="UP000519004"/>
    </source>
</evidence>
<reference evidence="5 6" key="1">
    <citation type="submission" date="2020-08" db="EMBL/GenBank/DDBJ databases">
        <title>Genomic Encyclopedia of Type Strains, Phase IV (KMG-IV): sequencing the most valuable type-strain genomes for metagenomic binning, comparative biology and taxonomic classification.</title>
        <authorList>
            <person name="Goeker M."/>
        </authorList>
    </citation>
    <scope>NUCLEOTIDE SEQUENCE [LARGE SCALE GENOMIC DNA]</scope>
    <source>
        <strain evidence="5 6">DSM 25897</strain>
    </source>
</reference>
<dbReference type="EMBL" id="JACHHX010000012">
    <property type="protein sequence ID" value="MBB5015978.1"/>
    <property type="molecule type" value="Genomic_DNA"/>
</dbReference>
<comment type="subcellular location">
    <subcellularLocation>
        <location evidence="1">Membrane</location>
    </subcellularLocation>
</comment>
<dbReference type="InterPro" id="IPR051407">
    <property type="entry name" value="Bact_OM_lipoprot/Surf_antigen"/>
</dbReference>
<evidence type="ECO:0000313" key="5">
    <source>
        <dbReference type="EMBL" id="MBB5015978.1"/>
    </source>
</evidence>
<evidence type="ECO:0000256" key="3">
    <source>
        <dbReference type="SAM" id="SignalP"/>
    </source>
</evidence>
<evidence type="ECO:0000259" key="4">
    <source>
        <dbReference type="Pfam" id="PF05433"/>
    </source>
</evidence>
<feature type="domain" description="Glycine zipper 2TM" evidence="4">
    <location>
        <begin position="89"/>
        <end position="124"/>
    </location>
</feature>
<keyword evidence="2" id="KW-0472">Membrane</keyword>
<dbReference type="Pfam" id="PF05433">
    <property type="entry name" value="Rick_17kDa_Anti"/>
    <property type="match status" value="1"/>
</dbReference>
<gene>
    <name evidence="5" type="ORF">HNQ58_001888</name>
</gene>
<dbReference type="InterPro" id="IPR008816">
    <property type="entry name" value="Gly_zipper_2TM_dom"/>
</dbReference>
<dbReference type="RefSeq" id="WP_183948644.1">
    <property type="nucleotide sequence ID" value="NZ_JACHHX010000012.1"/>
</dbReference>